<organism evidence="2">
    <name type="scientific">Drosophila melanogaster</name>
    <name type="common">Fruit fly</name>
    <dbReference type="NCBI Taxonomy" id="7227"/>
    <lineage>
        <taxon>Eukaryota</taxon>
        <taxon>Metazoa</taxon>
        <taxon>Ecdysozoa</taxon>
        <taxon>Arthropoda</taxon>
        <taxon>Hexapoda</taxon>
        <taxon>Insecta</taxon>
        <taxon>Pterygota</taxon>
        <taxon>Neoptera</taxon>
        <taxon>Endopterygota</taxon>
        <taxon>Diptera</taxon>
        <taxon>Brachycera</taxon>
        <taxon>Muscomorpha</taxon>
        <taxon>Ephydroidea</taxon>
        <taxon>Drosophilidae</taxon>
        <taxon>Drosophila</taxon>
        <taxon>Sophophora</taxon>
    </lineage>
</organism>
<dbReference type="AlphaFoldDB" id="Q6IIT8"/>
<protein>
    <submittedName>
        <fullName evidence="2">HDC17116</fullName>
    </submittedName>
</protein>
<accession>Q6IIT8</accession>
<feature type="region of interest" description="Disordered" evidence="1">
    <location>
        <begin position="55"/>
        <end position="92"/>
    </location>
</feature>
<evidence type="ECO:0000313" key="2">
    <source>
        <dbReference type="EMBL" id="DAA03178.1"/>
    </source>
</evidence>
<feature type="compositionally biased region" description="Acidic residues" evidence="1">
    <location>
        <begin position="60"/>
        <end position="77"/>
    </location>
</feature>
<feature type="compositionally biased region" description="Basic and acidic residues" evidence="1">
    <location>
        <begin position="17"/>
        <end position="26"/>
    </location>
</feature>
<gene>
    <name evidence="2" type="ORF">HDC17116</name>
</gene>
<name>Q6IIT8_DROME</name>
<reference evidence="2" key="1">
    <citation type="journal article" date="2003" name="Genome Biol.">
        <title>An integrated gene annotation and transcriptional profiling approach towards the full gene content of the Drosophila genome.</title>
        <authorList>
            <person name="Hild M."/>
            <person name="Beckmann B."/>
            <person name="Haas S.A."/>
            <person name="Koch B."/>
            <person name="Solovyev V."/>
            <person name="Busold C."/>
            <person name="Fellenberg K."/>
            <person name="Boutros M."/>
            <person name="Vingron M."/>
            <person name="Sauer F."/>
            <person name="Hoheisel J.D."/>
            <person name="Paro R."/>
        </authorList>
    </citation>
    <scope>NUCLEOTIDE SEQUENCE</scope>
</reference>
<dbReference type="EMBL" id="BK002978">
    <property type="protein sequence ID" value="DAA03178.1"/>
    <property type="molecule type" value="Genomic_DNA"/>
</dbReference>
<evidence type="ECO:0000256" key="1">
    <source>
        <dbReference type="SAM" id="MobiDB-lite"/>
    </source>
</evidence>
<sequence>MKRGSKQWLLPPHLHKGQTEREGEIQIERRPTVTFVIFPPVSNLVVCPWSSVHLEAHTNEEEDEEEPEEEKEEEEEERVQTQGNLFIDCVSV</sequence>
<proteinExistence type="predicted"/>
<feature type="region of interest" description="Disordered" evidence="1">
    <location>
        <begin position="1"/>
        <end position="26"/>
    </location>
</feature>